<dbReference type="InterPro" id="IPR024370">
    <property type="entry name" value="PBP_domain"/>
</dbReference>
<dbReference type="Proteomes" id="UP000183940">
    <property type="component" value="Unassembled WGS sequence"/>
</dbReference>
<feature type="domain" description="PBP" evidence="5">
    <location>
        <begin position="30"/>
        <end position="286"/>
    </location>
</feature>
<dbReference type="AlphaFoldDB" id="A0A1L9QRU7"/>
<dbReference type="InterPro" id="IPR011862">
    <property type="entry name" value="Phos-bd"/>
</dbReference>
<gene>
    <name evidence="6" type="ORF">BI308_12110</name>
</gene>
<name>A0A1L9QRU7_9CYAN</name>
<dbReference type="InterPro" id="IPR050811">
    <property type="entry name" value="Phosphate_ABC_transporter"/>
</dbReference>
<keyword evidence="4" id="KW-0592">Phosphate transport</keyword>
<keyword evidence="3" id="KW-0732">Signal</keyword>
<comment type="similarity">
    <text evidence="1 4">Belongs to the PstS family.</text>
</comment>
<keyword evidence="7" id="KW-1185">Reference proteome</keyword>
<evidence type="ECO:0000259" key="5">
    <source>
        <dbReference type="Pfam" id="PF12849"/>
    </source>
</evidence>
<dbReference type="NCBIfam" id="TIGR02136">
    <property type="entry name" value="ptsS_2"/>
    <property type="match status" value="1"/>
</dbReference>
<evidence type="ECO:0000313" key="6">
    <source>
        <dbReference type="EMBL" id="OJJ25356.1"/>
    </source>
</evidence>
<dbReference type="Pfam" id="PF12849">
    <property type="entry name" value="PBP_like_2"/>
    <property type="match status" value="1"/>
</dbReference>
<comment type="caution">
    <text evidence="6">The sequence shown here is derived from an EMBL/GenBank/DDBJ whole genome shotgun (WGS) entry which is preliminary data.</text>
</comment>
<dbReference type="CDD" id="cd13654">
    <property type="entry name" value="PBP2_phosphate_like_2"/>
    <property type="match status" value="1"/>
</dbReference>
<organism evidence="6 7">
    <name type="scientific">Roseofilum reptotaenium AO1-A</name>
    <dbReference type="NCBI Taxonomy" id="1925591"/>
    <lineage>
        <taxon>Bacteria</taxon>
        <taxon>Bacillati</taxon>
        <taxon>Cyanobacteriota</taxon>
        <taxon>Cyanophyceae</taxon>
        <taxon>Desertifilales</taxon>
        <taxon>Desertifilaceae</taxon>
        <taxon>Roseofilum</taxon>
    </lineage>
</organism>
<dbReference type="GO" id="GO:0042301">
    <property type="term" value="F:phosphate ion binding"/>
    <property type="evidence" value="ECO:0007669"/>
    <property type="project" value="UniProtKB-UniRule"/>
</dbReference>
<reference evidence="6" key="1">
    <citation type="submission" date="2016-10" db="EMBL/GenBank/DDBJ databases">
        <title>CRISPR-Cas defence system in Roseofilum reptotaenium: evidence of a bacteriophage-cyanobacterium arms race in the coral black band disease.</title>
        <authorList>
            <person name="Buerger P."/>
            <person name="Wood-Charlson E.M."/>
            <person name="Weynberg K.D."/>
            <person name="Willis B."/>
            <person name="Van Oppen M.J."/>
        </authorList>
    </citation>
    <scope>NUCLEOTIDE SEQUENCE [LARGE SCALE GENOMIC DNA]</scope>
    <source>
        <strain evidence="6">AO1-A</strain>
    </source>
</reference>
<sequence length="327" mass="35918">MKLLRSPISLFSIFSLIAVTISLSGSVVQSQSRPTIKIDGSSTVFPITEAVAEDFQKSNNSSNPNNARVTVGVSGTGGGFKKFCSTNPSVQTHISNASRPIKPSEQQACKQAGVEYIELPVAYDAITIVVSKQNTAVSDIKVDELQKMWLSQSQRQGIKKWNQIRSSWPNSEFKLYGPGLDSGTYDYFKEAILDDKDIRSDFSGSEDDNVLVRGIQNNPNAIGYFGLAYYKENTDKLKSLKINGVAPTTTTVNNGSYSPLSRPIYIYVNKAAADKPEVKAFVEYYLQTASKFSAEVGYVALPNNDYSSAQRRFTNRQTGRVPLRAGL</sequence>
<dbReference type="SUPFAM" id="SSF53850">
    <property type="entry name" value="Periplasmic binding protein-like II"/>
    <property type="match status" value="1"/>
</dbReference>
<evidence type="ECO:0000256" key="1">
    <source>
        <dbReference type="ARBA" id="ARBA00008725"/>
    </source>
</evidence>
<dbReference type="EMBL" id="MLAW01000018">
    <property type="protein sequence ID" value="OJJ25356.1"/>
    <property type="molecule type" value="Genomic_DNA"/>
</dbReference>
<keyword evidence="2 4" id="KW-0813">Transport</keyword>
<dbReference type="STRING" id="1925591.BI308_12110"/>
<dbReference type="PANTHER" id="PTHR30570:SF1">
    <property type="entry name" value="PHOSPHATE-BINDING PROTEIN PSTS"/>
    <property type="match status" value="1"/>
</dbReference>
<protein>
    <recommendedName>
        <fullName evidence="4">Phosphate-binding protein</fullName>
    </recommendedName>
</protein>
<evidence type="ECO:0000256" key="4">
    <source>
        <dbReference type="RuleBase" id="RU367119"/>
    </source>
</evidence>
<evidence type="ECO:0000256" key="3">
    <source>
        <dbReference type="ARBA" id="ARBA00022729"/>
    </source>
</evidence>
<proteinExistence type="inferred from homology"/>
<comment type="function">
    <text evidence="4">Involved in the system for phosphate transport across the cytoplasmic membrane.</text>
</comment>
<accession>A0A1L9QRU7</accession>
<dbReference type="Gene3D" id="3.40.190.10">
    <property type="entry name" value="Periplasmic binding protein-like II"/>
    <property type="match status" value="2"/>
</dbReference>
<evidence type="ECO:0000256" key="2">
    <source>
        <dbReference type="ARBA" id="ARBA00022448"/>
    </source>
</evidence>
<dbReference type="GO" id="GO:0006817">
    <property type="term" value="P:phosphate ion transport"/>
    <property type="evidence" value="ECO:0007669"/>
    <property type="project" value="UniProtKB-UniRule"/>
</dbReference>
<evidence type="ECO:0000313" key="7">
    <source>
        <dbReference type="Proteomes" id="UP000183940"/>
    </source>
</evidence>
<dbReference type="PANTHER" id="PTHR30570">
    <property type="entry name" value="PERIPLASMIC PHOSPHATE BINDING COMPONENT OF PHOSPHATE ABC TRANSPORTER"/>
    <property type="match status" value="1"/>
</dbReference>